<reference evidence="2" key="1">
    <citation type="journal article" date="2023" name="G3 (Bethesda)">
        <title>Genome assembly and association tests identify interacting loci associated with vigor, precocity, and sex in interspecific pistachio rootstocks.</title>
        <authorList>
            <person name="Palmer W."/>
            <person name="Jacygrad E."/>
            <person name="Sagayaradj S."/>
            <person name="Cavanaugh K."/>
            <person name="Han R."/>
            <person name="Bertier L."/>
            <person name="Beede B."/>
            <person name="Kafkas S."/>
            <person name="Golino D."/>
            <person name="Preece J."/>
            <person name="Michelmore R."/>
        </authorList>
    </citation>
    <scope>NUCLEOTIDE SEQUENCE [LARGE SCALE GENOMIC DNA]</scope>
</reference>
<dbReference type="Proteomes" id="UP001163603">
    <property type="component" value="Chromosome 10"/>
</dbReference>
<evidence type="ECO:0000313" key="1">
    <source>
        <dbReference type="EMBL" id="KAJ0025708.1"/>
    </source>
</evidence>
<sequence>MSEVKAEKKVEKEEEKKVAKGGELLFCGSTCWDLVGRRKGTLEGNLVSPTRLRPLVGIDIRFVASGCALSVQKGQLGHGDKIQRDRPTVVSELSKYKITKAGAGRSHTVVVTEDGHSLAFGWNKHGQLGSGSARNEIEASPVRCLVSEVKSTACGADFTVWLSSVEGASILTAGLPQYGQLGHGTDNEYNTKDSSVRLAYEAQPRPRAIASLAGETIVKVACGTNHTVAVDSKGYVYT</sequence>
<proteinExistence type="predicted"/>
<protein>
    <submittedName>
        <fullName evidence="1">Uncharacterized protein</fullName>
    </submittedName>
</protein>
<organism evidence="1 2">
    <name type="scientific">Pistacia integerrima</name>
    <dbReference type="NCBI Taxonomy" id="434235"/>
    <lineage>
        <taxon>Eukaryota</taxon>
        <taxon>Viridiplantae</taxon>
        <taxon>Streptophyta</taxon>
        <taxon>Embryophyta</taxon>
        <taxon>Tracheophyta</taxon>
        <taxon>Spermatophyta</taxon>
        <taxon>Magnoliopsida</taxon>
        <taxon>eudicotyledons</taxon>
        <taxon>Gunneridae</taxon>
        <taxon>Pentapetalae</taxon>
        <taxon>rosids</taxon>
        <taxon>malvids</taxon>
        <taxon>Sapindales</taxon>
        <taxon>Anacardiaceae</taxon>
        <taxon>Pistacia</taxon>
    </lineage>
</organism>
<dbReference type="EMBL" id="CM047745">
    <property type="protein sequence ID" value="KAJ0025708.1"/>
    <property type="molecule type" value="Genomic_DNA"/>
</dbReference>
<gene>
    <name evidence="1" type="ORF">Pint_09080</name>
</gene>
<name>A0ACC0XYR6_9ROSI</name>
<keyword evidence="2" id="KW-1185">Reference proteome</keyword>
<evidence type="ECO:0000313" key="2">
    <source>
        <dbReference type="Proteomes" id="UP001163603"/>
    </source>
</evidence>
<comment type="caution">
    <text evidence="1">The sequence shown here is derived from an EMBL/GenBank/DDBJ whole genome shotgun (WGS) entry which is preliminary data.</text>
</comment>
<accession>A0ACC0XYR6</accession>